<dbReference type="PANTHER" id="PTHR33127:SF96">
    <property type="entry name" value="DUF295 DOMAIN-CONTAINING PROTEIN"/>
    <property type="match status" value="1"/>
</dbReference>
<dbReference type="InterPro" id="IPR005174">
    <property type="entry name" value="KIB1-4_b-propeller"/>
</dbReference>
<evidence type="ECO:0000259" key="1">
    <source>
        <dbReference type="Pfam" id="PF03478"/>
    </source>
</evidence>
<comment type="caution">
    <text evidence="2">The sequence shown here is derived from an EMBL/GenBank/DDBJ whole genome shotgun (WGS) entry which is preliminary data.</text>
</comment>
<gene>
    <name evidence="2" type="ORF">BDA96_10G063500</name>
</gene>
<evidence type="ECO:0000313" key="3">
    <source>
        <dbReference type="Proteomes" id="UP000807115"/>
    </source>
</evidence>
<feature type="domain" description="KIB1-4 beta-propeller" evidence="1">
    <location>
        <begin position="7"/>
        <end position="223"/>
    </location>
</feature>
<protein>
    <recommendedName>
        <fullName evidence="1">KIB1-4 beta-propeller domain-containing protein</fullName>
    </recommendedName>
</protein>
<dbReference type="Proteomes" id="UP000807115">
    <property type="component" value="Chromosome 10"/>
</dbReference>
<sequence length="269" mass="30353">MSHDRSSRIPLPHLPEDGLPSFCTCVLSDDPDLSVLGRSCLVLLIRTDNPIFWYCRIGDDSEWVRHEYDIGTQALRDLGEGCSEKLLMMSIAACQGKFYFTGGSYGKLGVLEFSPAPVFNSIAIPDPMEEVVGYQSETLVESRQELFMVSLLSGMDRGVVYRVHVHRLDFSRQEWVEVDDIGGRAFLLSWWYFGASRSASECGLKPNCVYTAYPLNKGMMVFDVKGRTMMMKPRWLIKRCGCSLLSTTRRRNKGEAGHASAATRRRRAL</sequence>
<dbReference type="PANTHER" id="PTHR33127">
    <property type="entry name" value="TRANSMEMBRANE PROTEIN"/>
    <property type="match status" value="1"/>
</dbReference>
<reference evidence="2" key="2">
    <citation type="submission" date="2020-10" db="EMBL/GenBank/DDBJ databases">
        <authorList>
            <person name="Cooper E.A."/>
            <person name="Brenton Z.W."/>
            <person name="Flinn B.S."/>
            <person name="Jenkins J."/>
            <person name="Shu S."/>
            <person name="Flowers D."/>
            <person name="Luo F."/>
            <person name="Wang Y."/>
            <person name="Xia P."/>
            <person name="Barry K."/>
            <person name="Daum C."/>
            <person name="Lipzen A."/>
            <person name="Yoshinaga Y."/>
            <person name="Schmutz J."/>
            <person name="Saski C."/>
            <person name="Vermerris W."/>
            <person name="Kresovich S."/>
        </authorList>
    </citation>
    <scope>NUCLEOTIDE SEQUENCE</scope>
</reference>
<proteinExistence type="predicted"/>
<organism evidence="2 3">
    <name type="scientific">Sorghum bicolor</name>
    <name type="common">Sorghum</name>
    <name type="synonym">Sorghum vulgare</name>
    <dbReference type="NCBI Taxonomy" id="4558"/>
    <lineage>
        <taxon>Eukaryota</taxon>
        <taxon>Viridiplantae</taxon>
        <taxon>Streptophyta</taxon>
        <taxon>Embryophyta</taxon>
        <taxon>Tracheophyta</taxon>
        <taxon>Spermatophyta</taxon>
        <taxon>Magnoliopsida</taxon>
        <taxon>Liliopsida</taxon>
        <taxon>Poales</taxon>
        <taxon>Poaceae</taxon>
        <taxon>PACMAD clade</taxon>
        <taxon>Panicoideae</taxon>
        <taxon>Andropogonodae</taxon>
        <taxon>Andropogoneae</taxon>
        <taxon>Sorghinae</taxon>
        <taxon>Sorghum</taxon>
    </lineage>
</organism>
<name>A0A921PYZ1_SORBI</name>
<dbReference type="Pfam" id="PF03478">
    <property type="entry name" value="Beta-prop_KIB1-4"/>
    <property type="match status" value="1"/>
</dbReference>
<evidence type="ECO:0000313" key="2">
    <source>
        <dbReference type="EMBL" id="KAG0513004.1"/>
    </source>
</evidence>
<accession>A0A921PYZ1</accession>
<dbReference type="EMBL" id="CM027689">
    <property type="protein sequence ID" value="KAG0513004.1"/>
    <property type="molecule type" value="Genomic_DNA"/>
</dbReference>
<reference evidence="2" key="1">
    <citation type="journal article" date="2019" name="BMC Genomics">
        <title>A new reference genome for Sorghum bicolor reveals high levels of sequence similarity between sweet and grain genotypes: implications for the genetics of sugar metabolism.</title>
        <authorList>
            <person name="Cooper E.A."/>
            <person name="Brenton Z.W."/>
            <person name="Flinn B.S."/>
            <person name="Jenkins J."/>
            <person name="Shu S."/>
            <person name="Flowers D."/>
            <person name="Luo F."/>
            <person name="Wang Y."/>
            <person name="Xia P."/>
            <person name="Barry K."/>
            <person name="Daum C."/>
            <person name="Lipzen A."/>
            <person name="Yoshinaga Y."/>
            <person name="Schmutz J."/>
            <person name="Saski C."/>
            <person name="Vermerris W."/>
            <person name="Kresovich S."/>
        </authorList>
    </citation>
    <scope>NUCLEOTIDE SEQUENCE</scope>
</reference>
<dbReference type="AlphaFoldDB" id="A0A921PYZ1"/>